<evidence type="ECO:0000256" key="1">
    <source>
        <dbReference type="SAM" id="MobiDB-lite"/>
    </source>
</evidence>
<dbReference type="EMBL" id="AVOT02046306">
    <property type="protein sequence ID" value="MBW0541627.1"/>
    <property type="molecule type" value="Genomic_DNA"/>
</dbReference>
<keyword evidence="3" id="KW-1185">Reference proteome</keyword>
<name>A0A9Q3FNF8_9BASI</name>
<protein>
    <submittedName>
        <fullName evidence="2">Uncharacterized protein</fullName>
    </submittedName>
</protein>
<organism evidence="2 3">
    <name type="scientific">Austropuccinia psidii MF-1</name>
    <dbReference type="NCBI Taxonomy" id="1389203"/>
    <lineage>
        <taxon>Eukaryota</taxon>
        <taxon>Fungi</taxon>
        <taxon>Dikarya</taxon>
        <taxon>Basidiomycota</taxon>
        <taxon>Pucciniomycotina</taxon>
        <taxon>Pucciniomycetes</taxon>
        <taxon>Pucciniales</taxon>
        <taxon>Sphaerophragmiaceae</taxon>
        <taxon>Austropuccinia</taxon>
    </lineage>
</organism>
<evidence type="ECO:0000313" key="2">
    <source>
        <dbReference type="EMBL" id="MBW0541627.1"/>
    </source>
</evidence>
<feature type="compositionally biased region" description="Polar residues" evidence="1">
    <location>
        <begin position="52"/>
        <end position="68"/>
    </location>
</feature>
<feature type="region of interest" description="Disordered" evidence="1">
    <location>
        <begin position="38"/>
        <end position="100"/>
    </location>
</feature>
<sequence length="100" mass="11626">MGPEKTEDFMRGWKPMYCKGQVQQIKAWLKNQSILSEDQKKKLAQAKENSKVESPQASTSKNLPQQVPNKEEQESKRNQKGKKKAKGKEKSKWKKPYPHN</sequence>
<comment type="caution">
    <text evidence="2">The sequence shown here is derived from an EMBL/GenBank/DDBJ whole genome shotgun (WGS) entry which is preliminary data.</text>
</comment>
<feature type="compositionally biased region" description="Basic residues" evidence="1">
    <location>
        <begin position="78"/>
        <end position="100"/>
    </location>
</feature>
<accession>A0A9Q3FNF8</accession>
<gene>
    <name evidence="2" type="ORF">O181_081342</name>
</gene>
<proteinExistence type="predicted"/>
<dbReference type="Proteomes" id="UP000765509">
    <property type="component" value="Unassembled WGS sequence"/>
</dbReference>
<reference evidence="2" key="1">
    <citation type="submission" date="2021-03" db="EMBL/GenBank/DDBJ databases">
        <title>Draft genome sequence of rust myrtle Austropuccinia psidii MF-1, a brazilian biotype.</title>
        <authorList>
            <person name="Quecine M.C."/>
            <person name="Pachon D.M.R."/>
            <person name="Bonatelli M.L."/>
            <person name="Correr F.H."/>
            <person name="Franceschini L.M."/>
            <person name="Leite T.F."/>
            <person name="Margarido G.R.A."/>
            <person name="Almeida C.A."/>
            <person name="Ferrarezi J.A."/>
            <person name="Labate C.A."/>
        </authorList>
    </citation>
    <scope>NUCLEOTIDE SEQUENCE</scope>
    <source>
        <strain evidence="2">MF-1</strain>
    </source>
</reference>
<dbReference type="AlphaFoldDB" id="A0A9Q3FNF8"/>
<evidence type="ECO:0000313" key="3">
    <source>
        <dbReference type="Proteomes" id="UP000765509"/>
    </source>
</evidence>